<keyword evidence="3" id="KW-1185">Reference proteome</keyword>
<dbReference type="OrthoDB" id="340550at2759"/>
<reference evidence="2 3" key="1">
    <citation type="journal article" date="2018" name="Nat. Ecol. Evol.">
        <title>Pezizomycetes genomes reveal the molecular basis of ectomycorrhizal truffle lifestyle.</title>
        <authorList>
            <person name="Murat C."/>
            <person name="Payen T."/>
            <person name="Noel B."/>
            <person name="Kuo A."/>
            <person name="Morin E."/>
            <person name="Chen J."/>
            <person name="Kohler A."/>
            <person name="Krizsan K."/>
            <person name="Balestrini R."/>
            <person name="Da Silva C."/>
            <person name="Montanini B."/>
            <person name="Hainaut M."/>
            <person name="Levati E."/>
            <person name="Barry K.W."/>
            <person name="Belfiori B."/>
            <person name="Cichocki N."/>
            <person name="Clum A."/>
            <person name="Dockter R.B."/>
            <person name="Fauchery L."/>
            <person name="Guy J."/>
            <person name="Iotti M."/>
            <person name="Le Tacon F."/>
            <person name="Lindquist E.A."/>
            <person name="Lipzen A."/>
            <person name="Malagnac F."/>
            <person name="Mello A."/>
            <person name="Molinier V."/>
            <person name="Miyauchi S."/>
            <person name="Poulain J."/>
            <person name="Riccioni C."/>
            <person name="Rubini A."/>
            <person name="Sitrit Y."/>
            <person name="Splivallo R."/>
            <person name="Traeger S."/>
            <person name="Wang M."/>
            <person name="Zifcakova L."/>
            <person name="Wipf D."/>
            <person name="Zambonelli A."/>
            <person name="Paolocci F."/>
            <person name="Nowrousian M."/>
            <person name="Ottonello S."/>
            <person name="Baldrian P."/>
            <person name="Spatafora J.W."/>
            <person name="Henrissat B."/>
            <person name="Nagy L.G."/>
            <person name="Aury J.M."/>
            <person name="Wincker P."/>
            <person name="Grigoriev I.V."/>
            <person name="Bonfante P."/>
            <person name="Martin F.M."/>
        </authorList>
    </citation>
    <scope>NUCLEOTIDE SEQUENCE [LARGE SCALE GENOMIC DNA]</scope>
    <source>
        <strain evidence="2 3">ATCC MYA-4762</strain>
    </source>
</reference>
<feature type="compositionally biased region" description="Polar residues" evidence="1">
    <location>
        <begin position="71"/>
        <end position="90"/>
    </location>
</feature>
<evidence type="ECO:0000313" key="2">
    <source>
        <dbReference type="EMBL" id="RPB28515.1"/>
    </source>
</evidence>
<feature type="compositionally biased region" description="Acidic residues" evidence="1">
    <location>
        <begin position="97"/>
        <end position="107"/>
    </location>
</feature>
<feature type="compositionally biased region" description="Polar residues" evidence="1">
    <location>
        <begin position="339"/>
        <end position="349"/>
    </location>
</feature>
<organism evidence="2 3">
    <name type="scientific">Terfezia boudieri ATCC MYA-4762</name>
    <dbReference type="NCBI Taxonomy" id="1051890"/>
    <lineage>
        <taxon>Eukaryota</taxon>
        <taxon>Fungi</taxon>
        <taxon>Dikarya</taxon>
        <taxon>Ascomycota</taxon>
        <taxon>Pezizomycotina</taxon>
        <taxon>Pezizomycetes</taxon>
        <taxon>Pezizales</taxon>
        <taxon>Pezizaceae</taxon>
        <taxon>Terfezia</taxon>
    </lineage>
</organism>
<evidence type="ECO:0000256" key="1">
    <source>
        <dbReference type="SAM" id="MobiDB-lite"/>
    </source>
</evidence>
<dbReference type="Proteomes" id="UP000267821">
    <property type="component" value="Unassembled WGS sequence"/>
</dbReference>
<dbReference type="PANTHER" id="PTHR42106:SF1">
    <property type="match status" value="1"/>
</dbReference>
<feature type="compositionally biased region" description="Gly residues" evidence="1">
    <location>
        <begin position="47"/>
        <end position="56"/>
    </location>
</feature>
<sequence length="490" mass="51950">MLICNPNPSWAVWPFPHAHLGELLCEGTSLHHSTLAEKSSPESSPQSGGGAVGSSSGGANQNQQPLHYPSNLCTYNTAFPSSSTAPSLDGSNHEDDSSTDDDDDPDLDLISASTTQTPTSKPLRNFYPMDSSPTALMNSHQAIQAAVLMRNPKSRLRLKPVRGSAFSGSNSGLASPSPTTPPPIGVGGSGGGYFGRVAQLGIGMGKRGDSLSQAIRDSFSLQGEEGIGLDEEEKKGTEPSEAVKRVVTRRGNLLPKTKNFQRIKAALQEESTPLDIEVKREAEVTRQLREDDDAKTIKNSILPSPQLLPIEQTLDPEEFDDGANEDESMGGGSEIGLSRKNSTGSRNGSLSGGDTMAFNKRAQMFGTFNFDSEMNMGSNGGWSSPPRFPPREREPQRTNSDGDVVMDSGSPVVPVTMKRRRTQEERFEEVNSFKRRAVSPGLCGSPILTGSPASGGSGGNAGGIGGGGKRLNFGQGISDTHDGLMKMSLQ</sequence>
<feature type="region of interest" description="Disordered" evidence="1">
    <location>
        <begin position="449"/>
        <end position="490"/>
    </location>
</feature>
<dbReference type="EMBL" id="ML121529">
    <property type="protein sequence ID" value="RPB28515.1"/>
    <property type="molecule type" value="Genomic_DNA"/>
</dbReference>
<feature type="region of interest" description="Disordered" evidence="1">
    <location>
        <begin position="316"/>
        <end position="355"/>
    </location>
</feature>
<gene>
    <name evidence="2" type="ORF">L211DRAFT_845559</name>
</gene>
<feature type="compositionally biased region" description="Gly residues" evidence="1">
    <location>
        <begin position="453"/>
        <end position="469"/>
    </location>
</feature>
<accession>A0A3N4MJ98</accession>
<evidence type="ECO:0000313" key="3">
    <source>
        <dbReference type="Proteomes" id="UP000267821"/>
    </source>
</evidence>
<dbReference type="InParanoid" id="A0A3N4MJ98"/>
<feature type="region of interest" description="Disordered" evidence="1">
    <location>
        <begin position="370"/>
        <end position="410"/>
    </location>
</feature>
<feature type="compositionally biased region" description="Polar residues" evidence="1">
    <location>
        <begin position="111"/>
        <end position="122"/>
    </location>
</feature>
<feature type="compositionally biased region" description="Acidic residues" evidence="1">
    <location>
        <begin position="316"/>
        <end position="328"/>
    </location>
</feature>
<feature type="region of interest" description="Disordered" evidence="1">
    <location>
        <begin position="34"/>
        <end position="125"/>
    </location>
</feature>
<proteinExistence type="predicted"/>
<dbReference type="PANTHER" id="PTHR42106">
    <property type="entry name" value="CHROMOSOME 10, WHOLE GENOME SHOTGUN SEQUENCE"/>
    <property type="match status" value="1"/>
</dbReference>
<dbReference type="AlphaFoldDB" id="A0A3N4MJ98"/>
<name>A0A3N4MJ98_9PEZI</name>
<dbReference type="STRING" id="1051890.A0A3N4MJ98"/>
<protein>
    <submittedName>
        <fullName evidence="2">Uncharacterized protein</fullName>
    </submittedName>
</protein>